<comment type="caution">
    <text evidence="1">The sequence shown here is derived from an EMBL/GenBank/DDBJ whole genome shotgun (WGS) entry which is preliminary data.</text>
</comment>
<gene>
    <name evidence="1" type="ORF">ABR748_32145</name>
</gene>
<protein>
    <submittedName>
        <fullName evidence="1">Uncharacterized protein</fullName>
    </submittedName>
</protein>
<reference evidence="1 2" key="1">
    <citation type="submission" date="2024-01" db="EMBL/GenBank/DDBJ databases">
        <title>Metagenomic exploration of the rhizosphere soil microbial community and their significance in facilitating the development of wild simulated ginseng.</title>
        <authorList>
            <person name="Huang J."/>
        </authorList>
    </citation>
    <scope>NUCLEOTIDE SEQUENCE [LARGE SCALE GENOMIC DNA]</scope>
    <source>
        <strain evidence="1 2">WY141</strain>
    </source>
</reference>
<evidence type="ECO:0000313" key="2">
    <source>
        <dbReference type="Proteomes" id="UP001456562"/>
    </source>
</evidence>
<dbReference type="Proteomes" id="UP001456562">
    <property type="component" value="Unassembled WGS sequence"/>
</dbReference>
<sequence length="67" mass="7558">MANSKKLNESWAAEDLTAASDWFQRTATTARIITSSNALSLLAERGRTRRVRNAASRRMERPEQPPN</sequence>
<name>A0ABV1QCF3_STRMI</name>
<proteinExistence type="predicted"/>
<organism evidence="1 2">
    <name type="scientific">Streptomyces microflavus</name>
    <name type="common">Streptomyces lipmanii</name>
    <dbReference type="NCBI Taxonomy" id="1919"/>
    <lineage>
        <taxon>Bacteria</taxon>
        <taxon>Bacillati</taxon>
        <taxon>Actinomycetota</taxon>
        <taxon>Actinomycetes</taxon>
        <taxon>Kitasatosporales</taxon>
        <taxon>Streptomycetaceae</taxon>
        <taxon>Streptomyces</taxon>
    </lineage>
</organism>
<accession>A0ABV1QCF3</accession>
<keyword evidence="2" id="KW-1185">Reference proteome</keyword>
<dbReference type="RefSeq" id="WP_350240846.1">
    <property type="nucleotide sequence ID" value="NZ_JBEJUE010000044.1"/>
</dbReference>
<evidence type="ECO:0000313" key="1">
    <source>
        <dbReference type="EMBL" id="MER0428828.1"/>
    </source>
</evidence>
<dbReference type="EMBL" id="JBEJUE010000044">
    <property type="protein sequence ID" value="MER0428828.1"/>
    <property type="molecule type" value="Genomic_DNA"/>
</dbReference>